<dbReference type="AlphaFoldDB" id="A0A642UUR1"/>
<evidence type="ECO:0000313" key="5">
    <source>
        <dbReference type="Proteomes" id="UP000449547"/>
    </source>
</evidence>
<comment type="similarity">
    <text evidence="1 2">Belongs to the phospholipid scramblase family.</text>
</comment>
<dbReference type="PANTHER" id="PTHR23248">
    <property type="entry name" value="PHOSPHOLIPID SCRAMBLASE-RELATED"/>
    <property type="match status" value="1"/>
</dbReference>
<evidence type="ECO:0000256" key="1">
    <source>
        <dbReference type="ARBA" id="ARBA00005350"/>
    </source>
</evidence>
<proteinExistence type="inferred from homology"/>
<feature type="region of interest" description="Disordered" evidence="3">
    <location>
        <begin position="41"/>
        <end position="61"/>
    </location>
</feature>
<name>A0A642UUR1_DIURU</name>
<organism evidence="4 5">
    <name type="scientific">Diutina rugosa</name>
    <name type="common">Yeast</name>
    <name type="synonym">Candida rugosa</name>
    <dbReference type="NCBI Taxonomy" id="5481"/>
    <lineage>
        <taxon>Eukaryota</taxon>
        <taxon>Fungi</taxon>
        <taxon>Dikarya</taxon>
        <taxon>Ascomycota</taxon>
        <taxon>Saccharomycotina</taxon>
        <taxon>Pichiomycetes</taxon>
        <taxon>Debaryomycetaceae</taxon>
        <taxon>Diutina</taxon>
    </lineage>
</organism>
<evidence type="ECO:0000256" key="3">
    <source>
        <dbReference type="SAM" id="MobiDB-lite"/>
    </source>
</evidence>
<dbReference type="Pfam" id="PF03803">
    <property type="entry name" value="Scramblase"/>
    <property type="match status" value="1"/>
</dbReference>
<evidence type="ECO:0000313" key="4">
    <source>
        <dbReference type="EMBL" id="KAA8905818.1"/>
    </source>
</evidence>
<evidence type="ECO:0000256" key="2">
    <source>
        <dbReference type="RuleBase" id="RU363116"/>
    </source>
</evidence>
<dbReference type="Proteomes" id="UP000449547">
    <property type="component" value="Unassembled WGS sequence"/>
</dbReference>
<reference evidence="4 5" key="1">
    <citation type="submission" date="2019-07" db="EMBL/GenBank/DDBJ databases">
        <title>Genome assembly of two rare yeast pathogens: Diutina rugosa and Trichomonascus ciferrii.</title>
        <authorList>
            <person name="Mixao V."/>
            <person name="Saus E."/>
            <person name="Hansen A."/>
            <person name="Lass-Flor C."/>
            <person name="Gabaldon T."/>
        </authorList>
    </citation>
    <scope>NUCLEOTIDE SEQUENCE [LARGE SCALE GENOMIC DNA]</scope>
    <source>
        <strain evidence="4 5">CBS 613</strain>
    </source>
</reference>
<sequence>MSPAVATDTMADIPTLADPEIHDFKPVDSNPKLIPDESTVVSDGVVQTATPTRPSTSASSPIFSANSLTVNRLDSWKFMSFGDPLHQYNLTDESGGFVGYAKEKEKKKLARVFKGGDRGYTIQVFDATNTVVMTVTKVGNGLVDVHVTDSTGHLTKVGRAKKVWQMLKRNFALSCEGTPFGLITTKNTSDVYPVINPETGALLAKITAEPTDRFFSNEVTYTVSWEPTLADIARRAVVLACMLAIDFEYYTSKD</sequence>
<feature type="compositionally biased region" description="Low complexity" evidence="3">
    <location>
        <begin position="48"/>
        <end position="61"/>
    </location>
</feature>
<dbReference type="VEuPathDB" id="FungiDB:DIURU_001354"/>
<dbReference type="InterPro" id="IPR005552">
    <property type="entry name" value="Scramblase"/>
</dbReference>
<dbReference type="EMBL" id="SWFT01000041">
    <property type="protein sequence ID" value="KAA8905818.1"/>
    <property type="molecule type" value="Genomic_DNA"/>
</dbReference>
<dbReference type="PANTHER" id="PTHR23248:SF9">
    <property type="entry name" value="PHOSPHOLIPID SCRAMBLASE"/>
    <property type="match status" value="1"/>
</dbReference>
<keyword evidence="5" id="KW-1185">Reference proteome</keyword>
<gene>
    <name evidence="4" type="ORF">DIURU_001354</name>
</gene>
<dbReference type="RefSeq" id="XP_034013864.1">
    <property type="nucleotide sequence ID" value="XM_034153888.1"/>
</dbReference>
<dbReference type="GO" id="GO:0005886">
    <property type="term" value="C:plasma membrane"/>
    <property type="evidence" value="ECO:0007669"/>
    <property type="project" value="TreeGrafter"/>
</dbReference>
<dbReference type="GeneID" id="54780007"/>
<accession>A0A642UUR1</accession>
<dbReference type="GO" id="GO:0017128">
    <property type="term" value="F:phospholipid scramblase activity"/>
    <property type="evidence" value="ECO:0007669"/>
    <property type="project" value="InterPro"/>
</dbReference>
<comment type="caution">
    <text evidence="4">The sequence shown here is derived from an EMBL/GenBank/DDBJ whole genome shotgun (WGS) entry which is preliminary data.</text>
</comment>
<protein>
    <recommendedName>
        <fullName evidence="2">Phospholipid scramblase</fullName>
    </recommendedName>
</protein>